<reference evidence="1 2" key="1">
    <citation type="submission" date="2024-04" db="EMBL/GenBank/DDBJ databases">
        <authorList>
            <person name="Fracassetti M."/>
        </authorList>
    </citation>
    <scope>NUCLEOTIDE SEQUENCE [LARGE SCALE GENOMIC DNA]</scope>
</reference>
<dbReference type="PANTHER" id="PTHR34222:SF100">
    <property type="entry name" value="CCHC-TYPE DOMAIN-CONTAINING PROTEIN"/>
    <property type="match status" value="1"/>
</dbReference>
<dbReference type="InterPro" id="IPR036875">
    <property type="entry name" value="Znf_CCHC_sf"/>
</dbReference>
<sequence>MWRHLSGLYSTVNAARQFEVQTALARLEQGDRSVTDYFNVAQVLWTEQDMLHIALRPHAEMTADTIAEQQQTRVLQFLMRLRPEFEMVRSTILNREQLNFDGVISSLVREETRLRTQAQFDVRPGEGETIIAAATASARQGMGRNMNALAVTRPQFNSRVPNAELECHHCHEKGHLVKHCRRRNYCVYCKRMGHIFWNAALGKEMLIVGLGLQMLMDVELDVVLPIVVDVPHIWLGNQVMLLPLKTRLLPKWNNLCKL</sequence>
<dbReference type="Proteomes" id="UP001497516">
    <property type="component" value="Chromosome 6"/>
</dbReference>
<proteinExistence type="predicted"/>
<evidence type="ECO:0000313" key="2">
    <source>
        <dbReference type="Proteomes" id="UP001497516"/>
    </source>
</evidence>
<dbReference type="PANTHER" id="PTHR34222">
    <property type="entry name" value="GAG_PRE-INTEGRS DOMAIN-CONTAINING PROTEIN"/>
    <property type="match status" value="1"/>
</dbReference>
<keyword evidence="2" id="KW-1185">Reference proteome</keyword>
<dbReference type="AlphaFoldDB" id="A0AAV2F4R3"/>
<name>A0AAV2F4R3_9ROSI</name>
<accession>A0AAV2F4R3</accession>
<dbReference type="SUPFAM" id="SSF57756">
    <property type="entry name" value="Retrovirus zinc finger-like domains"/>
    <property type="match status" value="1"/>
</dbReference>
<evidence type="ECO:0008006" key="3">
    <source>
        <dbReference type="Google" id="ProtNLM"/>
    </source>
</evidence>
<organism evidence="1 2">
    <name type="scientific">Linum trigynum</name>
    <dbReference type="NCBI Taxonomy" id="586398"/>
    <lineage>
        <taxon>Eukaryota</taxon>
        <taxon>Viridiplantae</taxon>
        <taxon>Streptophyta</taxon>
        <taxon>Embryophyta</taxon>
        <taxon>Tracheophyta</taxon>
        <taxon>Spermatophyta</taxon>
        <taxon>Magnoliopsida</taxon>
        <taxon>eudicotyledons</taxon>
        <taxon>Gunneridae</taxon>
        <taxon>Pentapetalae</taxon>
        <taxon>rosids</taxon>
        <taxon>fabids</taxon>
        <taxon>Malpighiales</taxon>
        <taxon>Linaceae</taxon>
        <taxon>Linum</taxon>
    </lineage>
</organism>
<gene>
    <name evidence="1" type="ORF">LTRI10_LOCUS33292</name>
</gene>
<dbReference type="Gene3D" id="4.10.60.10">
    <property type="entry name" value="Zinc finger, CCHC-type"/>
    <property type="match status" value="1"/>
</dbReference>
<evidence type="ECO:0000313" key="1">
    <source>
        <dbReference type="EMBL" id="CAL1392665.1"/>
    </source>
</evidence>
<dbReference type="GO" id="GO:0008270">
    <property type="term" value="F:zinc ion binding"/>
    <property type="evidence" value="ECO:0007669"/>
    <property type="project" value="InterPro"/>
</dbReference>
<dbReference type="GO" id="GO:0003676">
    <property type="term" value="F:nucleic acid binding"/>
    <property type="evidence" value="ECO:0007669"/>
    <property type="project" value="InterPro"/>
</dbReference>
<dbReference type="EMBL" id="OZ034819">
    <property type="protein sequence ID" value="CAL1392665.1"/>
    <property type="molecule type" value="Genomic_DNA"/>
</dbReference>
<protein>
    <recommendedName>
        <fullName evidence="3">CCHC-type domain-containing protein</fullName>
    </recommendedName>
</protein>